<feature type="region of interest" description="Disordered" evidence="4">
    <location>
        <begin position="387"/>
        <end position="411"/>
    </location>
</feature>
<feature type="domain" description="Helicase ATP-binding" evidence="5">
    <location>
        <begin position="1575"/>
        <end position="1713"/>
    </location>
</feature>
<dbReference type="Pfam" id="PF07517">
    <property type="entry name" value="SecA_DEAD"/>
    <property type="match status" value="1"/>
</dbReference>
<dbReference type="GO" id="GO:0005524">
    <property type="term" value="F:ATP binding"/>
    <property type="evidence" value="ECO:0007669"/>
    <property type="project" value="InterPro"/>
</dbReference>
<dbReference type="EMBL" id="LNIX01000003">
    <property type="protein sequence ID" value="OXA57445.1"/>
    <property type="molecule type" value="Genomic_DNA"/>
</dbReference>
<dbReference type="PANTHER" id="PTHR30612:SF0">
    <property type="entry name" value="CHLOROPLAST PROTEIN-TRANSPORTING ATPASE"/>
    <property type="match status" value="1"/>
</dbReference>
<keyword evidence="2" id="KW-0653">Protein transport</keyword>
<keyword evidence="9" id="KW-1185">Reference proteome</keyword>
<feature type="region of interest" description="Disordered" evidence="4">
    <location>
        <begin position="527"/>
        <end position="586"/>
    </location>
</feature>
<feature type="compositionally biased region" description="Basic and acidic residues" evidence="4">
    <location>
        <begin position="401"/>
        <end position="411"/>
    </location>
</feature>
<dbReference type="Proteomes" id="UP000198287">
    <property type="component" value="Unassembled WGS sequence"/>
</dbReference>
<dbReference type="InterPro" id="IPR000185">
    <property type="entry name" value="SecA"/>
</dbReference>
<dbReference type="PROSITE" id="PS51192">
    <property type="entry name" value="HELICASE_ATP_BIND_1"/>
    <property type="match status" value="1"/>
</dbReference>
<dbReference type="InterPro" id="IPR001650">
    <property type="entry name" value="Helicase_C-like"/>
</dbReference>
<dbReference type="InterPro" id="IPR011115">
    <property type="entry name" value="SecA_DEAD"/>
</dbReference>
<name>A0A226EID5_FOLCA</name>
<accession>A0A226EID5</accession>
<keyword evidence="3" id="KW-0811">Translocation</keyword>
<keyword evidence="2" id="KW-0813">Transport</keyword>
<evidence type="ECO:0000313" key="9">
    <source>
        <dbReference type="Proteomes" id="UP000198287"/>
    </source>
</evidence>
<dbReference type="GO" id="GO:0006605">
    <property type="term" value="P:protein targeting"/>
    <property type="evidence" value="ECO:0007669"/>
    <property type="project" value="InterPro"/>
</dbReference>
<dbReference type="PANTHER" id="PTHR30612">
    <property type="entry name" value="SECA INNER MEMBRANE COMPONENT OF SEC PROTEIN SECRETION SYSTEM"/>
    <property type="match status" value="1"/>
</dbReference>
<dbReference type="PROSITE" id="PS51194">
    <property type="entry name" value="HELICASE_CTER"/>
    <property type="match status" value="1"/>
</dbReference>
<feature type="compositionally biased region" description="Low complexity" evidence="4">
    <location>
        <begin position="537"/>
        <end position="553"/>
    </location>
</feature>
<evidence type="ECO:0000259" key="5">
    <source>
        <dbReference type="PROSITE" id="PS51192"/>
    </source>
</evidence>
<comment type="caution">
    <text evidence="8">The sequence shown here is derived from an EMBL/GenBank/DDBJ whole genome shotgun (WGS) entry which is preliminary data.</text>
</comment>
<dbReference type="PROSITE" id="PS51196">
    <property type="entry name" value="SECA_MOTOR_DEAD"/>
    <property type="match status" value="1"/>
</dbReference>
<dbReference type="SUPFAM" id="SSF52540">
    <property type="entry name" value="P-loop containing nucleoside triphosphate hydrolases"/>
    <property type="match status" value="2"/>
</dbReference>
<evidence type="ECO:0000256" key="3">
    <source>
        <dbReference type="ARBA" id="ARBA00023010"/>
    </source>
</evidence>
<dbReference type="PRINTS" id="PR00906">
    <property type="entry name" value="SECA"/>
</dbReference>
<dbReference type="STRING" id="158441.A0A226EID5"/>
<dbReference type="GO" id="GO:0016020">
    <property type="term" value="C:membrane"/>
    <property type="evidence" value="ECO:0007669"/>
    <property type="project" value="InterPro"/>
</dbReference>
<dbReference type="OMA" id="WMSENID"/>
<dbReference type="OrthoDB" id="7993621at2759"/>
<evidence type="ECO:0000259" key="6">
    <source>
        <dbReference type="PROSITE" id="PS51194"/>
    </source>
</evidence>
<dbReference type="InterPro" id="IPR027417">
    <property type="entry name" value="P-loop_NTPase"/>
</dbReference>
<dbReference type="Gene3D" id="3.90.1440.10">
    <property type="entry name" value="SecA, preprotein cross-linking domain"/>
    <property type="match status" value="1"/>
</dbReference>
<evidence type="ECO:0000256" key="4">
    <source>
        <dbReference type="SAM" id="MobiDB-lite"/>
    </source>
</evidence>
<evidence type="ECO:0000313" key="8">
    <source>
        <dbReference type="EMBL" id="OXA57445.1"/>
    </source>
</evidence>
<feature type="domain" description="Helicase C-terminal" evidence="6">
    <location>
        <begin position="1991"/>
        <end position="2161"/>
    </location>
</feature>
<organism evidence="8 9">
    <name type="scientific">Folsomia candida</name>
    <name type="common">Springtail</name>
    <dbReference type="NCBI Taxonomy" id="158441"/>
    <lineage>
        <taxon>Eukaryota</taxon>
        <taxon>Metazoa</taxon>
        <taxon>Ecdysozoa</taxon>
        <taxon>Arthropoda</taxon>
        <taxon>Hexapoda</taxon>
        <taxon>Collembola</taxon>
        <taxon>Entomobryomorpha</taxon>
        <taxon>Isotomoidea</taxon>
        <taxon>Isotomidae</taxon>
        <taxon>Proisotominae</taxon>
        <taxon>Folsomia</taxon>
    </lineage>
</organism>
<feature type="compositionally biased region" description="Gly residues" evidence="4">
    <location>
        <begin position="387"/>
        <end position="400"/>
    </location>
</feature>
<dbReference type="InterPro" id="IPR014018">
    <property type="entry name" value="SecA_motor_DEAD"/>
</dbReference>
<dbReference type="SMART" id="SM00957">
    <property type="entry name" value="SecA_DEAD"/>
    <property type="match status" value="1"/>
</dbReference>
<sequence length="3555" mass="402992">MTTKEEIKSLLKENLKGGKPLNVILLILKEHLKRDLDMMEDYYVKYKCLKYCLDAWVEQCTKQLQALDDVEYLSEILEDINALTVKALVPKQFPRELRLLTRNNSFKFLEDFCSNFISLESRHERLIILETFKAKIWNNVLENVEQYRDSKEYLEQFQLLLTESGISKYDLIAGLKLQTLSTPLDNDDLSIIKTCLGKMKQKYVEPAPQKIISRLISLHENRLEVSSDSEKVIVKNKLALRMEYFVRPANISATNGVLTICGCVLSISEVYSEIVKQLKKCYVQEVHIYSPDVIIVDRDLQDDEFKGVNFVVSTTKLIISSSHVWDFSGENGQSAFSMNPPKAINPLQNGLDGEDGKPGKPGGNVQIIISSVIGQGIDASLHIRSNGGDGGSGQVGGDGGHGIDGEDGDKYTSIDEDKFRSMIPKVSRFNDKMSNRHQLKCYQALIDILEAEGGYQNENSCLYHASGEKFVYQSIVTSAGAEAGFSIYEGPLHTKAYGFHAWYFASAGTEGSLGGYPGRGGKGGSPGYAGEIDIQLNSSNSGSKGGKSPRNSGQLSLITVEKSDGNAGKDAPPGKEGIPGRPGRKGTDYACVHPFRTIHGRTFYKGTLIKRLHESKIEPSPYCGFAKSKIHFENSIREFTRLKNENKRFELKARAPIKTAQKQRSIVKADIQREFETHCRKYFLETELHPLMTPATSTFFGRLSHQVFESSSMHSALQTLQIASRIRDFNPKDPVPPPRKKILVGESDRIKNTDKLTRENSKTRLNRKSLLTPIEQSPLLDLTQSLLLYTQSLDAVTNLNNQHVNLKHNIQELCRRIQEVVHSSGSETTGLSMEGCKRLLLFIKRHDDNMETNMDSIPLILDIKTNLIQTLRHQLLYKLHCQIQLLPEVSMGKIRKLDPNFFLIFIKNCGQLLENNFQSSNLHVQLGQDIERYLVNEADQLNGEHNGSSPSHFFNVLKTSIFEKGVTTNFPTFMEYLNRYTKKHVKKLSKNNYGTVLANGDDNDSGDVVPNVLVEYAKVLSKGLLSDLDFDVLATIYRVQLCVYNKNTHMGNNCPNPSPNSVSPRLHLRYSAQPLTNSFSSLLNNELAQSQATTCIKIIETDVNFAPLAKFQVISNQQAQIYLEILNDTSRSEFFEEFDLAERQQAIEGCFLNRRFTLSKLFTPPSSSTDLDTLTQKLNHILPDTSRIIKLAFLTSTRFDNRLIQALIDRLTWQGDILLSNRSTFVELVLAILGSDEVDMLHIEWTITALPQKDWILEIVFIILQQIFRSCNQTVHQFQWTQWKHNLSRLEETGLILIAEKSADYFHERISATLDEITYPNVQLINTIENISSIISENIDLTTDDIYNELLDIRLQDWPKVLTNIKIRKTFQLLNTAWKGDESNQDYKKCIYYVSFLYNEHPNFIDECICVLHKIKTSHPKTEIDTGRLLEIFSNYYHGYWSISSIECETNFQQLDSFEYFYVILAHQNDSKIPKGVRQRDDILKFLSSDKNTTLSQMDIQKLRFILKEEPKSGVGFLDPEVPIKEAISKWALKIRTLAPKEKPSVGEMLYCINSAISHCKNFTLRDTQKVTLVTMLQEERRNTLAQVSTGEGKSIIVVAWAIMRVLLGGRCDVVTSSSVLAERDANDNKDVFEIFHVTVGHNSSCDVEARKSAYKNDVVYGDVGNFQRDYLLNKYFETNILGERSALENLSIMVDEVDSMLLDKGSSVLYLSHKPAGMEALNPIFIFIWKTMNINSKPEVPVTFNLVKQAVLSEIRTVITPATFQCLEEGKNNAGIAAQIHSALCELGLLDLNNCYTPKQISRQPSLPDHLSSYETQAWYLIKVEDARKREFVVPQHLEEFVDLHLDSWISSAFRALELTTGNEYIVDTTSKSFICPDKDPKVIIVDRDTGVDLFQSQWNDALHQFLQLKHQTSFSNLNLKAIFISNRSYFRRYGLIHGLTGTLGSEIERNFLKKNYAVEFINIPTATPKKFVEELPIVVGSLEEWRDSIVSKAIELASSEQKKRSALIICESINDADYLQLGLVDKVQKMNSTITLENIHVYKRSYEKFSILMGNDKDAKADKELCPGHIIISTNLAGRGTDIKISQELNNNGGLCVILSYLPNNIRVEQQAFGRAARKGQNGSGILIIRNKSLLQNHSSHQRLNDTNNSNEVTMVDLKNDRDEYEVLAMSQIESEFESIIGYEESLFQHFSKHYQRMKPRIKEFYNKTAIQDVVLHSLIDKWAFWLDKIVTLRVPYAEAIKSLNNLMRDFQQPRDDVIVDYLDIGDIPTALMTQQSIEPQDADEQIMESETLSPSNLIDILDSPTHLVTVGKLYLDKSTWSRILGTVWNDNTYAEIAIPFFDKAISIMGSNSPLTTIPLYYKAYAMIIMKDKIDSNTRAEVKTMLRTVERGFQTLIAQECSHISAVLSISLRLHETQSFVQVESFKEQRKNMIALYQLFIDSIHGILGSILLPTYLQTQSITTHDQISELLTQLTEARLIRNCSVIELPPCNNSAVPNGVTNRLVYKCLDPDVELLEEIAAAYGVRSVELHELGLSLREECETRMDITNEEIKQFFEHRLRLPTKNEFWEALVSSRVVSSLTTVGVICGSLERLVEDPCFKRLQKNGKVGDIFQIERQGRLFYKSFVPNIAISSSSSRHLAVIIRDSYSDAVRNLDFRSLETKGFIQLNQFGEWMSENIDQLGRELEYGPGYLLKFEYALKVLAERGVPLDFLDYNLEYHLIGQNLITPQGLLVHADFDSVNWGKYAFFKDQIVAVFKLHCIYRIYTLHLDKEMKTEQQQPSSSVVNLSFINSDPCSSLVNELFYSGVLRRYRILKPSESLSEPLLGAQFKALLEKFETLTIDEVKKFFKRVNILTLGSVEAFWLHLISKSWLNVTEIGYEDEIPQSGKINIPKHFTGEYLEHPWNTPEIINFLIVRGALVHEKYSILHSLEQFTSRLSLISKPDGSLASIDSKLNKSAKQRMSSEISVIQSMGLDSLINVFDKSWSPLKIEKAASNCSSGYLQIAAGIAISVYSVGFGAFSGQTLIDQGISDMCFFLMNMFSDHLNWEGYWTAQLSSSISSLVALISPAVSGYLMGTCPPRYGSSIISQSAANGQSECLRVASSAGLLLGQEVVKVILSEISFTAEVFTIGEKIKSKYDELLQDINTHLSKLVDECMASEQVIQLCQRTGNDEARSKLILTLSQDNNFSYEEWSRIESLIQTYADHKLSLVRNWVFEKKNITSKYHFYLKQIDKLSRISSKDIAQSEDLVQDIGREISSILKTCIASANNSAATTSTSIRNSSSIDTKYQNKFISFEICKILYERVEEILYDILLAPISNTVTSNFLVDADASLIRQLSQSRRNLVKSFTIQQHLSRLFMPKNTELVSPKGHTQPTESVGYDLIQELRLKRLSRKMINMERKCTDPYLLSEFVLAELSSGQVLLQACANFYNCKIILKEMDGSCCLKKIEVIPANPRMGEDQRMLFIELPALSPTLSITEPLLSSLTAAQLLDRIKLSQRKLLDALLKNLLKSEAVQHDFTRDKLRCQLAEVIKSDVAILITLRNRRMNMK</sequence>
<gene>
    <name evidence="8" type="ORF">Fcan01_06900</name>
</gene>
<evidence type="ECO:0000256" key="2">
    <source>
        <dbReference type="ARBA" id="ARBA00022927"/>
    </source>
</evidence>
<dbReference type="GO" id="GO:0006886">
    <property type="term" value="P:intracellular protein transport"/>
    <property type="evidence" value="ECO:0007669"/>
    <property type="project" value="InterPro"/>
</dbReference>
<proteinExistence type="predicted"/>
<reference evidence="8 9" key="1">
    <citation type="submission" date="2015-12" db="EMBL/GenBank/DDBJ databases">
        <title>The genome of Folsomia candida.</title>
        <authorList>
            <person name="Faddeeva A."/>
            <person name="Derks M.F."/>
            <person name="Anvar Y."/>
            <person name="Smit S."/>
            <person name="Van Straalen N."/>
            <person name="Roelofs D."/>
        </authorList>
    </citation>
    <scope>NUCLEOTIDE SEQUENCE [LARGE SCALE GENOMIC DNA]</scope>
    <source>
        <strain evidence="8 9">VU population</strain>
        <tissue evidence="8">Whole body</tissue>
    </source>
</reference>
<evidence type="ECO:0000256" key="1">
    <source>
        <dbReference type="ARBA" id="ARBA00022490"/>
    </source>
</evidence>
<dbReference type="GO" id="GO:0017038">
    <property type="term" value="P:protein import"/>
    <property type="evidence" value="ECO:0007669"/>
    <property type="project" value="InterPro"/>
</dbReference>
<evidence type="ECO:0000259" key="7">
    <source>
        <dbReference type="PROSITE" id="PS51196"/>
    </source>
</evidence>
<dbReference type="Gene3D" id="3.40.50.300">
    <property type="entry name" value="P-loop containing nucleotide triphosphate hydrolases"/>
    <property type="match status" value="2"/>
</dbReference>
<protein>
    <submittedName>
        <fullName evidence="8">Protein translocase subunit SecA</fullName>
    </submittedName>
</protein>
<feature type="domain" description="SecA family profile" evidence="7">
    <location>
        <begin position="1458"/>
        <end position="2162"/>
    </location>
</feature>
<dbReference type="InterPro" id="IPR014001">
    <property type="entry name" value="Helicase_ATP-bd"/>
</dbReference>
<keyword evidence="1" id="KW-0963">Cytoplasm</keyword>